<keyword evidence="2" id="KW-1185">Reference proteome</keyword>
<dbReference type="AlphaFoldDB" id="A0A016RXN8"/>
<name>A0A016RXN8_9BILA</name>
<reference evidence="2" key="1">
    <citation type="journal article" date="2015" name="Nat. Genet.">
        <title>The genome and transcriptome of the zoonotic hookworm Ancylostoma ceylanicum identify infection-specific gene families.</title>
        <authorList>
            <person name="Schwarz E.M."/>
            <person name="Hu Y."/>
            <person name="Antoshechkin I."/>
            <person name="Miller M.M."/>
            <person name="Sternberg P.W."/>
            <person name="Aroian R.V."/>
        </authorList>
    </citation>
    <scope>NUCLEOTIDE SEQUENCE</scope>
    <source>
        <strain evidence="2">HY135</strain>
    </source>
</reference>
<organism evidence="1 2">
    <name type="scientific">Ancylostoma ceylanicum</name>
    <dbReference type="NCBI Taxonomy" id="53326"/>
    <lineage>
        <taxon>Eukaryota</taxon>
        <taxon>Metazoa</taxon>
        <taxon>Ecdysozoa</taxon>
        <taxon>Nematoda</taxon>
        <taxon>Chromadorea</taxon>
        <taxon>Rhabditida</taxon>
        <taxon>Rhabditina</taxon>
        <taxon>Rhabditomorpha</taxon>
        <taxon>Strongyloidea</taxon>
        <taxon>Ancylostomatidae</taxon>
        <taxon>Ancylostomatinae</taxon>
        <taxon>Ancylostoma</taxon>
    </lineage>
</organism>
<protein>
    <submittedName>
        <fullName evidence="1">Uncharacterized protein</fullName>
    </submittedName>
</protein>
<proteinExistence type="predicted"/>
<accession>A0A016RXN8</accession>
<gene>
    <name evidence="1" type="primary">Acey_s0342.g3018</name>
    <name evidence="1" type="ORF">Y032_0342g3018</name>
</gene>
<dbReference type="EMBL" id="JARK01001678">
    <property type="protein sequence ID" value="EYB83103.1"/>
    <property type="molecule type" value="Genomic_DNA"/>
</dbReference>
<comment type="caution">
    <text evidence="1">The sequence shown here is derived from an EMBL/GenBank/DDBJ whole genome shotgun (WGS) entry which is preliminary data.</text>
</comment>
<dbReference type="Proteomes" id="UP000024635">
    <property type="component" value="Unassembled WGS sequence"/>
</dbReference>
<sequence>MIPEIGQFRLRCVKLAFLFLSVCRFQLKEIDVHLPLYLSMVSCHCKKGPMKFHQSSGADRMFTQVDAQRIRRSSVCLRIGQLQQR</sequence>
<evidence type="ECO:0000313" key="1">
    <source>
        <dbReference type="EMBL" id="EYB83103.1"/>
    </source>
</evidence>
<evidence type="ECO:0000313" key="2">
    <source>
        <dbReference type="Proteomes" id="UP000024635"/>
    </source>
</evidence>